<gene>
    <name evidence="1" type="ORF">NLG97_g4390</name>
</gene>
<dbReference type="EMBL" id="JANAKD010000429">
    <property type="protein sequence ID" value="KAJ3493972.1"/>
    <property type="molecule type" value="Genomic_DNA"/>
</dbReference>
<comment type="caution">
    <text evidence="1">The sequence shown here is derived from an EMBL/GenBank/DDBJ whole genome shotgun (WGS) entry which is preliminary data.</text>
</comment>
<name>A0ACC1QY29_9HYPO</name>
<evidence type="ECO:0000313" key="2">
    <source>
        <dbReference type="Proteomes" id="UP001148737"/>
    </source>
</evidence>
<protein>
    <submittedName>
        <fullName evidence="1">Uncharacterized protein</fullName>
    </submittedName>
</protein>
<organism evidence="1 2">
    <name type="scientific">Lecanicillium saksenae</name>
    <dbReference type="NCBI Taxonomy" id="468837"/>
    <lineage>
        <taxon>Eukaryota</taxon>
        <taxon>Fungi</taxon>
        <taxon>Dikarya</taxon>
        <taxon>Ascomycota</taxon>
        <taxon>Pezizomycotina</taxon>
        <taxon>Sordariomycetes</taxon>
        <taxon>Hypocreomycetidae</taxon>
        <taxon>Hypocreales</taxon>
        <taxon>Cordycipitaceae</taxon>
        <taxon>Lecanicillium</taxon>
    </lineage>
</organism>
<proteinExistence type="predicted"/>
<accession>A0ACC1QY29</accession>
<sequence length="250" mass="28786">MNSIFSINSLGPGADLDTLREEALRQSDFGTRTLWLHILNYIAFPGHEWFATAAQFSVDEEYRRSVEISVHHQSHHAPVLFWSGQPPYGDIADVEAQALSAGLRRLAESDRDGIWVITAIGPRAKLWILSRNRPYELIPVWPRTFVEESLFEDGNYISPTDSIDSHSWDELSQCYEDADEYYYKDLDWNVAMGMGLGSAVYRRRCREQQREEHGDGYLDIKGNMSAYEDMFALVRNHPYPNDDFVQNLIS</sequence>
<dbReference type="Proteomes" id="UP001148737">
    <property type="component" value="Unassembled WGS sequence"/>
</dbReference>
<evidence type="ECO:0000313" key="1">
    <source>
        <dbReference type="EMBL" id="KAJ3493972.1"/>
    </source>
</evidence>
<keyword evidence="2" id="KW-1185">Reference proteome</keyword>
<reference evidence="1" key="1">
    <citation type="submission" date="2022-07" db="EMBL/GenBank/DDBJ databases">
        <title>Genome Sequence of Lecanicillium saksenae.</title>
        <authorList>
            <person name="Buettner E."/>
        </authorList>
    </citation>
    <scope>NUCLEOTIDE SEQUENCE</scope>
    <source>
        <strain evidence="1">VT-O1</strain>
    </source>
</reference>